<feature type="chain" id="PRO_5016146891" evidence="1">
    <location>
        <begin position="27"/>
        <end position="220"/>
    </location>
</feature>
<dbReference type="InterPro" id="IPR008869">
    <property type="entry name" value="MlaC/ttg2D"/>
</dbReference>
<evidence type="ECO:0000313" key="2">
    <source>
        <dbReference type="EMBL" id="PZO86799.1"/>
    </source>
</evidence>
<dbReference type="PANTHER" id="PTHR36573">
    <property type="entry name" value="INTERMEMBRANE PHOSPHOLIPID TRANSPORT SYSTEM BINDING PROTEIN MLAC"/>
    <property type="match status" value="1"/>
</dbReference>
<proteinExistence type="predicted"/>
<dbReference type="PANTHER" id="PTHR36573:SF1">
    <property type="entry name" value="INTERMEMBRANE PHOSPHOLIPID TRANSPORT SYSTEM BINDING PROTEIN MLAC"/>
    <property type="match status" value="1"/>
</dbReference>
<keyword evidence="1" id="KW-0732">Signal</keyword>
<reference evidence="2 3" key="1">
    <citation type="submission" date="2017-08" db="EMBL/GenBank/DDBJ databases">
        <title>Infants hospitalized years apart are colonized by the same room-sourced microbial strains.</title>
        <authorList>
            <person name="Brooks B."/>
            <person name="Olm M.R."/>
            <person name="Firek B.A."/>
            <person name="Baker R."/>
            <person name="Thomas B.C."/>
            <person name="Morowitz M.J."/>
            <person name="Banfield J.F."/>
        </authorList>
    </citation>
    <scope>NUCLEOTIDE SEQUENCE [LARGE SCALE GENOMIC DNA]</scope>
    <source>
        <strain evidence="2">S2_018_000_R2_104</strain>
    </source>
</reference>
<accession>A0A2W5A313</accession>
<dbReference type="Gene3D" id="3.10.450.710">
    <property type="entry name" value="Tgt2/MlaC"/>
    <property type="match status" value="1"/>
</dbReference>
<dbReference type="AlphaFoldDB" id="A0A2W5A313"/>
<sequence length="220" mass="24301">MTKIFKTLTLTTAAAAIVLSASASYATDVRVQQQGGLMTEVAASAASSEVEGAKNFIAGMGERGINFLGNQNMSMEAKKAEFSKLLNDSFDMNTISRFSLGQYWRAATPAQQKEYQKLFNTMVVKVYSNRFSEYKGQKFEVRNARKENEKDAIVTSYIVPTSGPEVRVDWRVRAKGATYKVVDIIVEGVSMGQTQRADFSSVIQRGGGNVEALLEHLRKQ</sequence>
<organism evidence="2 3">
    <name type="scientific">Micavibrio aeruginosavorus</name>
    <dbReference type="NCBI Taxonomy" id="349221"/>
    <lineage>
        <taxon>Bacteria</taxon>
        <taxon>Pseudomonadati</taxon>
        <taxon>Bdellovibrionota</taxon>
        <taxon>Bdellovibrionia</taxon>
        <taxon>Bdellovibrionales</taxon>
        <taxon>Pseudobdellovibrionaceae</taxon>
        <taxon>Micavibrio</taxon>
    </lineage>
</organism>
<comment type="caution">
    <text evidence="2">The sequence shown here is derived from an EMBL/GenBank/DDBJ whole genome shotgun (WGS) entry which is preliminary data.</text>
</comment>
<evidence type="ECO:0000313" key="3">
    <source>
        <dbReference type="Proteomes" id="UP000249557"/>
    </source>
</evidence>
<protein>
    <submittedName>
        <fullName evidence="2">Toluene tolerance protein</fullName>
    </submittedName>
</protein>
<dbReference type="InterPro" id="IPR042245">
    <property type="entry name" value="Tgt2/MlaC_sf"/>
</dbReference>
<dbReference type="EMBL" id="QFNK01000091">
    <property type="protein sequence ID" value="PZO86799.1"/>
    <property type="molecule type" value="Genomic_DNA"/>
</dbReference>
<dbReference type="Proteomes" id="UP000249557">
    <property type="component" value="Unassembled WGS sequence"/>
</dbReference>
<name>A0A2W5A313_9BACT</name>
<feature type="signal peptide" evidence="1">
    <location>
        <begin position="1"/>
        <end position="26"/>
    </location>
</feature>
<dbReference type="Pfam" id="PF05494">
    <property type="entry name" value="MlaC"/>
    <property type="match status" value="1"/>
</dbReference>
<gene>
    <name evidence="2" type="ORF">DI626_05535</name>
</gene>
<evidence type="ECO:0000256" key="1">
    <source>
        <dbReference type="SAM" id="SignalP"/>
    </source>
</evidence>